<dbReference type="AlphaFoldDB" id="A0A1Y2DM86"/>
<sequence length="552" mass="60003">MCVIPDCSEAGIVCSLRHVQELDYGSRGGLGALFVIPLAAKGNIPALIAATLSLISLSTGPFVQQAVRTVECSSPTAGTASIPYAHFVPRTGSYITEYNNPAVSYPDADTAIMIYSSQATPRSPENQLRVTCSTGNCTFPYGDPTESTDSELASHSTVALCHHCTDATPLLRTEGANTGRATMSLPNGHTITALFNNINCMTNSNLTWEADLLTPAISRLSQSALLNVTVAAYNHGPKDATAVTCVLYTCLRTYSSSIVENRFAGQELSSTPASEDLLSFAEPENWDYLDVTAPRHLTAVKSPCRVDGVVYSTRNFSLASNTTTLSFCEAPADGEGPCQGHCDDYRGFSCAGNASTVKWLTTLQNGGNTSITTSTVNFQNVDTYFDSFAVSISNRFRMTFGSSTYRVTPNGQVADGLPFGEVHGTAWQTSGCTYAQFRWLVLPTALAASTAALLAWMIARSWTRRYIQPVWKEDLLPLILYKERLLSEDRTTSKISGDLEDARNSDISEKPLMEINQMSRLASQIPVRFQWTNVGNEEPQDLGVRRRRVRDT</sequence>
<organism evidence="2 3">
    <name type="scientific">Pseudomassariella vexata</name>
    <dbReference type="NCBI Taxonomy" id="1141098"/>
    <lineage>
        <taxon>Eukaryota</taxon>
        <taxon>Fungi</taxon>
        <taxon>Dikarya</taxon>
        <taxon>Ascomycota</taxon>
        <taxon>Pezizomycotina</taxon>
        <taxon>Sordariomycetes</taxon>
        <taxon>Xylariomycetidae</taxon>
        <taxon>Amphisphaeriales</taxon>
        <taxon>Pseudomassariaceae</taxon>
        <taxon>Pseudomassariella</taxon>
    </lineage>
</organism>
<dbReference type="PANTHER" id="PTHR35394:SF5">
    <property type="entry name" value="DUF3176 DOMAIN-CONTAINING PROTEIN"/>
    <property type="match status" value="1"/>
</dbReference>
<reference evidence="2 3" key="1">
    <citation type="submission" date="2016-07" db="EMBL/GenBank/DDBJ databases">
        <title>Pervasive Adenine N6-methylation of Active Genes in Fungi.</title>
        <authorList>
            <consortium name="DOE Joint Genome Institute"/>
            <person name="Mondo S.J."/>
            <person name="Dannebaum R.O."/>
            <person name="Kuo R.C."/>
            <person name="Labutti K."/>
            <person name="Haridas S."/>
            <person name="Kuo A."/>
            <person name="Salamov A."/>
            <person name="Ahrendt S.R."/>
            <person name="Lipzen A."/>
            <person name="Sullivan W."/>
            <person name="Andreopoulos W.B."/>
            <person name="Clum A."/>
            <person name="Lindquist E."/>
            <person name="Daum C."/>
            <person name="Ramamoorthy G.K."/>
            <person name="Gryganskyi A."/>
            <person name="Culley D."/>
            <person name="Magnuson J.K."/>
            <person name="James T.Y."/>
            <person name="O'Malley M.A."/>
            <person name="Stajich J.E."/>
            <person name="Spatafora J.W."/>
            <person name="Visel A."/>
            <person name="Grigoriev I.V."/>
        </authorList>
    </citation>
    <scope>NUCLEOTIDE SEQUENCE [LARGE SCALE GENOMIC DNA]</scope>
    <source>
        <strain evidence="2 3">CBS 129021</strain>
    </source>
</reference>
<keyword evidence="3" id="KW-1185">Reference proteome</keyword>
<dbReference type="STRING" id="1141098.A0A1Y2DM86"/>
<protein>
    <submittedName>
        <fullName evidence="2">Uncharacterized protein</fullName>
    </submittedName>
</protein>
<dbReference type="RefSeq" id="XP_040712693.1">
    <property type="nucleotide sequence ID" value="XM_040858693.1"/>
</dbReference>
<dbReference type="OrthoDB" id="5242705at2759"/>
<keyword evidence="1" id="KW-0472">Membrane</keyword>
<proteinExistence type="predicted"/>
<dbReference type="EMBL" id="MCFJ01000012">
    <property type="protein sequence ID" value="ORY60259.1"/>
    <property type="molecule type" value="Genomic_DNA"/>
</dbReference>
<name>A0A1Y2DM86_9PEZI</name>
<evidence type="ECO:0000256" key="1">
    <source>
        <dbReference type="SAM" id="Phobius"/>
    </source>
</evidence>
<accession>A0A1Y2DM86</accession>
<feature type="transmembrane region" description="Helical" evidence="1">
    <location>
        <begin position="439"/>
        <end position="459"/>
    </location>
</feature>
<comment type="caution">
    <text evidence="2">The sequence shown here is derived from an EMBL/GenBank/DDBJ whole genome shotgun (WGS) entry which is preliminary data.</text>
</comment>
<keyword evidence="1" id="KW-1133">Transmembrane helix</keyword>
<dbReference type="InParanoid" id="A0A1Y2DM86"/>
<evidence type="ECO:0000313" key="2">
    <source>
        <dbReference type="EMBL" id="ORY60259.1"/>
    </source>
</evidence>
<dbReference type="GeneID" id="63774905"/>
<dbReference type="Proteomes" id="UP000193689">
    <property type="component" value="Unassembled WGS sequence"/>
</dbReference>
<keyword evidence="1" id="KW-0812">Transmembrane</keyword>
<gene>
    <name evidence="2" type="ORF">BCR38DRAFT_412436</name>
</gene>
<evidence type="ECO:0000313" key="3">
    <source>
        <dbReference type="Proteomes" id="UP000193689"/>
    </source>
</evidence>
<dbReference type="PANTHER" id="PTHR35394">
    <property type="entry name" value="DUF3176 DOMAIN-CONTAINING PROTEIN"/>
    <property type="match status" value="1"/>
</dbReference>